<protein>
    <recommendedName>
        <fullName evidence="4">Secreted protein</fullName>
    </recommendedName>
</protein>
<reference evidence="2 3" key="1">
    <citation type="journal article" date="2018" name="BMC Genomics">
        <title>Genomic evidence for intraspecific hybridization in a clonal and extremely halotolerant yeast.</title>
        <authorList>
            <person name="Gostincar C."/>
            <person name="Stajich J.E."/>
            <person name="Zupancic J."/>
            <person name="Zalar P."/>
            <person name="Gunde-Cimerman N."/>
        </authorList>
    </citation>
    <scope>NUCLEOTIDE SEQUENCE [LARGE SCALE GENOMIC DNA]</scope>
    <source>
        <strain evidence="2 3">EXF-6669</strain>
    </source>
</reference>
<evidence type="ECO:0000313" key="2">
    <source>
        <dbReference type="EMBL" id="RMX97720.1"/>
    </source>
</evidence>
<dbReference type="VEuPathDB" id="FungiDB:BTJ68_10357"/>
<feature type="compositionally biased region" description="Polar residues" evidence="1">
    <location>
        <begin position="180"/>
        <end position="189"/>
    </location>
</feature>
<dbReference type="EMBL" id="QWIL01002004">
    <property type="protein sequence ID" value="RMX97720.1"/>
    <property type="molecule type" value="Genomic_DNA"/>
</dbReference>
<evidence type="ECO:0000313" key="3">
    <source>
        <dbReference type="Proteomes" id="UP000271337"/>
    </source>
</evidence>
<feature type="region of interest" description="Disordered" evidence="1">
    <location>
        <begin position="180"/>
        <end position="211"/>
    </location>
</feature>
<feature type="region of interest" description="Disordered" evidence="1">
    <location>
        <begin position="1"/>
        <end position="76"/>
    </location>
</feature>
<feature type="compositionally biased region" description="Basic and acidic residues" evidence="1">
    <location>
        <begin position="191"/>
        <end position="201"/>
    </location>
</feature>
<dbReference type="OrthoDB" id="3189033at2759"/>
<feature type="compositionally biased region" description="Polar residues" evidence="1">
    <location>
        <begin position="1"/>
        <end position="17"/>
    </location>
</feature>
<dbReference type="AlphaFoldDB" id="A0A3M6Y4N7"/>
<organism evidence="2 3">
    <name type="scientific">Hortaea werneckii</name>
    <name type="common">Black yeast</name>
    <name type="synonym">Cladosporium werneckii</name>
    <dbReference type="NCBI Taxonomy" id="91943"/>
    <lineage>
        <taxon>Eukaryota</taxon>
        <taxon>Fungi</taxon>
        <taxon>Dikarya</taxon>
        <taxon>Ascomycota</taxon>
        <taxon>Pezizomycotina</taxon>
        <taxon>Dothideomycetes</taxon>
        <taxon>Dothideomycetidae</taxon>
        <taxon>Mycosphaerellales</taxon>
        <taxon>Teratosphaeriaceae</taxon>
        <taxon>Hortaea</taxon>
    </lineage>
</organism>
<evidence type="ECO:0008006" key="4">
    <source>
        <dbReference type="Google" id="ProtNLM"/>
    </source>
</evidence>
<proteinExistence type="predicted"/>
<accession>A0A3M6Y4N7</accession>
<sequence length="417" mass="46547">MDRLTMSFSEDTFQAKATFSPPPPDVERPELPPRPNGGVSDTPGLSAHSLNSSLNVPPPPQRKRTSFGGEDIASPIHYTRDPHRLVAYLVPFPKPKLAEASAKPDIPERFLIYTPPPPPLSKPEQNEKEGHIHKVQRKWEEEIREAKTSDAKTMSWKGLKGKATKGINWGISQTKTSNAEFLNRMTPSGGSDKHDDDRAAEDSQEDQNTKTTVKLEELMLVYPSSMPKDPDQLRQEFVNTMLRSKSKAERDAIIATGLLPVSFAIDTLATLVWPFGGLLEIDAVWAYASIRGAKTSRSVTKRLASTSETSNRDEDKLTLSFTPSARLALLEKYLAARCHEREPKLFPFIAAAPTETEILEAIGWSPSQTGVEKNWEDEAWEVSEVKEDLKSVMAKGAKEWGKWCNAFEKEPEKALRK</sequence>
<name>A0A3M6Y4N7_HORWE</name>
<feature type="region of interest" description="Disordered" evidence="1">
    <location>
        <begin position="108"/>
        <end position="131"/>
    </location>
</feature>
<comment type="caution">
    <text evidence="2">The sequence shown here is derived from an EMBL/GenBank/DDBJ whole genome shotgun (WGS) entry which is preliminary data.</text>
</comment>
<dbReference type="Proteomes" id="UP000271337">
    <property type="component" value="Unassembled WGS sequence"/>
</dbReference>
<evidence type="ECO:0000256" key="1">
    <source>
        <dbReference type="SAM" id="MobiDB-lite"/>
    </source>
</evidence>
<gene>
    <name evidence="2" type="ORF">D0867_12686</name>
</gene>